<proteinExistence type="predicted"/>
<name>A0ABW0Q8M8_9BURK</name>
<dbReference type="Proteomes" id="UP001596084">
    <property type="component" value="Unassembled WGS sequence"/>
</dbReference>
<dbReference type="RefSeq" id="WP_068835926.1">
    <property type="nucleotide sequence ID" value="NZ_JBHSMX010000011.1"/>
</dbReference>
<evidence type="ECO:0000313" key="2">
    <source>
        <dbReference type="Proteomes" id="UP001596084"/>
    </source>
</evidence>
<organism evidence="1 2">
    <name type="scientific">Polaromonas jejuensis</name>
    <dbReference type="NCBI Taxonomy" id="457502"/>
    <lineage>
        <taxon>Bacteria</taxon>
        <taxon>Pseudomonadati</taxon>
        <taxon>Pseudomonadota</taxon>
        <taxon>Betaproteobacteria</taxon>
        <taxon>Burkholderiales</taxon>
        <taxon>Comamonadaceae</taxon>
        <taxon>Polaromonas</taxon>
    </lineage>
</organism>
<dbReference type="EMBL" id="JBHSMX010000011">
    <property type="protein sequence ID" value="MFC5520838.1"/>
    <property type="molecule type" value="Genomic_DNA"/>
</dbReference>
<sequence>MLAVLAKLVPPLTECGLQDNSRNVIAAQIDVLAHRLNSDQVHDGYMATAPDDMFLALLHASDWAHGLLSPADDHVPSMEWLDVVRRRRRSRPRPP</sequence>
<gene>
    <name evidence="1" type="ORF">ACFPP7_07890</name>
</gene>
<evidence type="ECO:0000313" key="1">
    <source>
        <dbReference type="EMBL" id="MFC5520838.1"/>
    </source>
</evidence>
<keyword evidence="2" id="KW-1185">Reference proteome</keyword>
<reference evidence="2" key="1">
    <citation type="journal article" date="2019" name="Int. J. Syst. Evol. Microbiol.">
        <title>The Global Catalogue of Microorganisms (GCM) 10K type strain sequencing project: providing services to taxonomists for standard genome sequencing and annotation.</title>
        <authorList>
            <consortium name="The Broad Institute Genomics Platform"/>
            <consortium name="The Broad Institute Genome Sequencing Center for Infectious Disease"/>
            <person name="Wu L."/>
            <person name="Ma J."/>
        </authorList>
    </citation>
    <scope>NUCLEOTIDE SEQUENCE [LARGE SCALE GENOMIC DNA]</scope>
    <source>
        <strain evidence="2">CGMCC 4.7277</strain>
    </source>
</reference>
<protein>
    <submittedName>
        <fullName evidence="1">Uncharacterized protein</fullName>
    </submittedName>
</protein>
<accession>A0ABW0Q8M8</accession>
<comment type="caution">
    <text evidence="1">The sequence shown here is derived from an EMBL/GenBank/DDBJ whole genome shotgun (WGS) entry which is preliminary data.</text>
</comment>